<dbReference type="RefSeq" id="WP_201369112.1">
    <property type="nucleotide sequence ID" value="NZ_BNJG01000001.1"/>
</dbReference>
<reference evidence="1 2" key="1">
    <citation type="journal article" date="2021" name="Int. J. Syst. Evol. Microbiol.">
        <title>Reticulibacter mediterranei gen. nov., sp. nov., within the new family Reticulibacteraceae fam. nov., and Ktedonospora formicarum gen. nov., sp. nov., Ktedonobacter robiniae sp. nov., Dictyobacter formicarum sp. nov. and Dictyobacter arantiisoli sp. nov., belonging to the class Ktedonobacteria.</title>
        <authorList>
            <person name="Yabe S."/>
            <person name="Zheng Y."/>
            <person name="Wang C.M."/>
            <person name="Sakai Y."/>
            <person name="Abe K."/>
            <person name="Yokota A."/>
            <person name="Donadio S."/>
            <person name="Cavaletti L."/>
            <person name="Monciardini P."/>
        </authorList>
    </citation>
    <scope>NUCLEOTIDE SEQUENCE [LARGE SCALE GENOMIC DNA]</scope>
    <source>
        <strain evidence="1 2">SOSP1-30</strain>
    </source>
</reference>
<protein>
    <recommendedName>
        <fullName evidence="3">Bacterial transcriptional activator domain-containing protein</fullName>
    </recommendedName>
</protein>
<sequence>MVNRDYILRLAEKLGRTLAIVLRLREYNQQEEALLRVDEELLRATGLTSSFLNSLSEETLIQVLSPLGRPNVDAALWAAVLLKAEGEIYQDIGNTTESYYRAVKALHLLLYVHQYEPIEEVEILREDIQMLIHTLDEYTLPVSTRQLLFRYQEHLGFYAQAEDTLFELLEDTPGDKALLQQGRDFYQRLSIRSAPDLAAGNFSPEEIQEGLEQLTRFSN</sequence>
<evidence type="ECO:0000313" key="1">
    <source>
        <dbReference type="EMBL" id="GHO52179.1"/>
    </source>
</evidence>
<keyword evidence="2" id="KW-1185">Reference proteome</keyword>
<evidence type="ECO:0000313" key="2">
    <source>
        <dbReference type="Proteomes" id="UP000654345"/>
    </source>
</evidence>
<dbReference type="EMBL" id="BNJG01000001">
    <property type="protein sequence ID" value="GHO52179.1"/>
    <property type="molecule type" value="Genomic_DNA"/>
</dbReference>
<evidence type="ECO:0008006" key="3">
    <source>
        <dbReference type="Google" id="ProtNLM"/>
    </source>
</evidence>
<name>A0ABQ3UHJ2_9CHLR</name>
<accession>A0ABQ3UHJ2</accession>
<comment type="caution">
    <text evidence="1">The sequence shown here is derived from an EMBL/GenBank/DDBJ whole genome shotgun (WGS) entry which is preliminary data.</text>
</comment>
<dbReference type="InterPro" id="IPR045507">
    <property type="entry name" value="DUF6483"/>
</dbReference>
<gene>
    <name evidence="1" type="ORF">KSB_06540</name>
</gene>
<organism evidence="1 2">
    <name type="scientific">Ktedonobacter robiniae</name>
    <dbReference type="NCBI Taxonomy" id="2778365"/>
    <lineage>
        <taxon>Bacteria</taxon>
        <taxon>Bacillati</taxon>
        <taxon>Chloroflexota</taxon>
        <taxon>Ktedonobacteria</taxon>
        <taxon>Ktedonobacterales</taxon>
        <taxon>Ktedonobacteraceae</taxon>
        <taxon>Ktedonobacter</taxon>
    </lineage>
</organism>
<proteinExistence type="predicted"/>
<dbReference type="Proteomes" id="UP000654345">
    <property type="component" value="Unassembled WGS sequence"/>
</dbReference>
<dbReference type="Pfam" id="PF20092">
    <property type="entry name" value="DUF6483"/>
    <property type="match status" value="1"/>
</dbReference>